<organism evidence="1 2">
    <name type="scientific">Nicotiana tabacum</name>
    <name type="common">Common tobacco</name>
    <dbReference type="NCBI Taxonomy" id="4097"/>
    <lineage>
        <taxon>Eukaryota</taxon>
        <taxon>Viridiplantae</taxon>
        <taxon>Streptophyta</taxon>
        <taxon>Embryophyta</taxon>
        <taxon>Tracheophyta</taxon>
        <taxon>Spermatophyta</taxon>
        <taxon>Magnoliopsida</taxon>
        <taxon>eudicotyledons</taxon>
        <taxon>Gunneridae</taxon>
        <taxon>Pentapetalae</taxon>
        <taxon>asterids</taxon>
        <taxon>lamiids</taxon>
        <taxon>Solanales</taxon>
        <taxon>Solanaceae</taxon>
        <taxon>Nicotianoideae</taxon>
        <taxon>Nicotianeae</taxon>
        <taxon>Nicotiana</taxon>
    </lineage>
</organism>
<evidence type="ECO:0000313" key="1">
    <source>
        <dbReference type="Proteomes" id="UP000790787"/>
    </source>
</evidence>
<name>A0AC58STI6_TOBAC</name>
<accession>A0AC58STI6</accession>
<dbReference type="Proteomes" id="UP000790787">
    <property type="component" value="Chromosome 16"/>
</dbReference>
<keyword evidence="1" id="KW-1185">Reference proteome</keyword>
<proteinExistence type="predicted"/>
<reference evidence="1" key="1">
    <citation type="journal article" date="2014" name="Nat. Commun.">
        <title>The tobacco genome sequence and its comparison with those of tomato and potato.</title>
        <authorList>
            <person name="Sierro N."/>
            <person name="Battey J.N."/>
            <person name="Ouadi S."/>
            <person name="Bakaher N."/>
            <person name="Bovet L."/>
            <person name="Willig A."/>
            <person name="Goepfert S."/>
            <person name="Peitsch M.C."/>
            <person name="Ivanov N.V."/>
        </authorList>
    </citation>
    <scope>NUCLEOTIDE SEQUENCE [LARGE SCALE GENOMIC DNA]</scope>
</reference>
<evidence type="ECO:0000313" key="2">
    <source>
        <dbReference type="RefSeq" id="XP_075088293.1"/>
    </source>
</evidence>
<dbReference type="RefSeq" id="XP_075088293.1">
    <property type="nucleotide sequence ID" value="XM_075232192.1"/>
</dbReference>
<sequence>MDVSYLGIPGRGDIGGIFRDSNRNWILGFNMGFAYATNIQMEAISLLQGLKLAIQKKLTPLVIETDCQELINLINNDNCLYQNIIDDCRFLLSEAGTPPLKHAFREANGVVNTLAKNGCSLDSFANLILYYYPPVFAISVFDRDVIGTAWPRQISCCNDY</sequence>
<protein>
    <submittedName>
        <fullName evidence="2">Uncharacterized protein LOC142170311</fullName>
    </submittedName>
</protein>
<reference evidence="2" key="2">
    <citation type="submission" date="2025-08" db="UniProtKB">
        <authorList>
            <consortium name="RefSeq"/>
        </authorList>
    </citation>
    <scope>IDENTIFICATION</scope>
    <source>
        <tissue evidence="2">Leaf</tissue>
    </source>
</reference>
<gene>
    <name evidence="2" type="primary">LOC142170311</name>
</gene>